<dbReference type="GO" id="GO:0005874">
    <property type="term" value="C:microtubule"/>
    <property type="evidence" value="ECO:0007669"/>
    <property type="project" value="UniProtKB-KW"/>
</dbReference>
<dbReference type="Proteomes" id="UP000225277">
    <property type="component" value="Unassembled WGS sequence"/>
</dbReference>
<dbReference type="GO" id="GO:0005871">
    <property type="term" value="C:kinesin complex"/>
    <property type="evidence" value="ECO:0007669"/>
    <property type="project" value="TreeGrafter"/>
</dbReference>
<evidence type="ECO:0000256" key="5">
    <source>
        <dbReference type="PROSITE-ProRule" id="PRU00283"/>
    </source>
</evidence>
<dbReference type="SMART" id="SM00129">
    <property type="entry name" value="KISc"/>
    <property type="match status" value="1"/>
</dbReference>
<dbReference type="GO" id="GO:0008017">
    <property type="term" value="F:microtubule binding"/>
    <property type="evidence" value="ECO:0007669"/>
    <property type="project" value="InterPro"/>
</dbReference>
<accession>A0A2D3UQ39</accession>
<dbReference type="FunFam" id="3.40.850.10:FF:000091">
    <property type="entry name" value="Kinesin family protein"/>
    <property type="match status" value="1"/>
</dbReference>
<feature type="domain" description="Kinesin motor" evidence="9">
    <location>
        <begin position="10"/>
        <end position="457"/>
    </location>
</feature>
<dbReference type="PROSITE" id="PS00411">
    <property type="entry name" value="KINESIN_MOTOR_1"/>
    <property type="match status" value="1"/>
</dbReference>
<evidence type="ECO:0000313" key="10">
    <source>
        <dbReference type="EMBL" id="CZT16248.1"/>
    </source>
</evidence>
<dbReference type="InterPro" id="IPR027640">
    <property type="entry name" value="Kinesin-like_fam"/>
</dbReference>
<dbReference type="AlphaFoldDB" id="A0A2D3UQ39"/>
<dbReference type="RefSeq" id="XP_023623141.1">
    <property type="nucleotide sequence ID" value="XM_023767373.1"/>
</dbReference>
<feature type="binding site" evidence="5">
    <location>
        <begin position="104"/>
        <end position="111"/>
    </location>
    <ligand>
        <name>ATP</name>
        <dbReference type="ChEBI" id="CHEBI:30616"/>
    </ligand>
</feature>
<dbReference type="InterPro" id="IPR001752">
    <property type="entry name" value="Kinesin_motor_dom"/>
</dbReference>
<dbReference type="GeneID" id="35597312"/>
<dbReference type="PANTHER" id="PTHR24115">
    <property type="entry name" value="KINESIN-RELATED"/>
    <property type="match status" value="1"/>
</dbReference>
<keyword evidence="4 5" id="KW-0505">Motor protein</keyword>
<evidence type="ECO:0000256" key="1">
    <source>
        <dbReference type="ARBA" id="ARBA00022701"/>
    </source>
</evidence>
<evidence type="ECO:0000256" key="4">
    <source>
        <dbReference type="ARBA" id="ARBA00023175"/>
    </source>
</evidence>
<evidence type="ECO:0000256" key="6">
    <source>
        <dbReference type="RuleBase" id="RU000394"/>
    </source>
</evidence>
<gene>
    <name evidence="10" type="ORF">RCC_02090</name>
</gene>
<dbReference type="GO" id="GO:0016887">
    <property type="term" value="F:ATP hydrolysis activity"/>
    <property type="evidence" value="ECO:0007669"/>
    <property type="project" value="TreeGrafter"/>
</dbReference>
<feature type="region of interest" description="Disordered" evidence="8">
    <location>
        <begin position="601"/>
        <end position="620"/>
    </location>
</feature>
<dbReference type="InterPro" id="IPR019821">
    <property type="entry name" value="Kinesin_motor_CS"/>
</dbReference>
<evidence type="ECO:0000256" key="8">
    <source>
        <dbReference type="SAM" id="MobiDB-lite"/>
    </source>
</evidence>
<keyword evidence="2 5" id="KW-0547">Nucleotide-binding</keyword>
<reference evidence="10 11" key="1">
    <citation type="submission" date="2016-03" db="EMBL/GenBank/DDBJ databases">
        <authorList>
            <person name="Ploux O."/>
        </authorList>
    </citation>
    <scope>NUCLEOTIDE SEQUENCE [LARGE SCALE GENOMIC DNA]</scope>
    <source>
        <strain evidence="10 11">URUG2</strain>
    </source>
</reference>
<dbReference type="GO" id="GO:0005634">
    <property type="term" value="C:nucleus"/>
    <property type="evidence" value="ECO:0007669"/>
    <property type="project" value="TreeGrafter"/>
</dbReference>
<keyword evidence="7" id="KW-0175">Coiled coil</keyword>
<comment type="similarity">
    <text evidence="5 6">Belongs to the TRAFAC class myosin-kinesin ATPase superfamily. Kinesin family.</text>
</comment>
<proteinExistence type="inferred from homology"/>
<dbReference type="SUPFAM" id="SSF52540">
    <property type="entry name" value="P-loop containing nucleoside triphosphate hydrolases"/>
    <property type="match status" value="1"/>
</dbReference>
<dbReference type="PRINTS" id="PR00380">
    <property type="entry name" value="KINESINHEAVY"/>
</dbReference>
<dbReference type="EMBL" id="FJUY01000002">
    <property type="protein sequence ID" value="CZT16248.1"/>
    <property type="molecule type" value="Genomic_DNA"/>
</dbReference>
<protein>
    <recommendedName>
        <fullName evidence="6">Kinesin-like protein</fullName>
    </recommendedName>
</protein>
<evidence type="ECO:0000256" key="3">
    <source>
        <dbReference type="ARBA" id="ARBA00022840"/>
    </source>
</evidence>
<feature type="coiled-coil region" evidence="7">
    <location>
        <begin position="489"/>
        <end position="519"/>
    </location>
</feature>
<evidence type="ECO:0000256" key="7">
    <source>
        <dbReference type="SAM" id="Coils"/>
    </source>
</evidence>
<sequence length="666" mass="73259">MEASKPSTALFDVFLRLRPSPAVDRERFLDVEPAVYSAPTHITIKPPVGDTRKRAVERFAFTRVYEEAIGQKEIFQTTGIVQQIQGVLGNSGREGRDGLLATLGVTGSGKSHTILGSKSQRGLTQLTLDVLFAHTDEYLADVDYNDTAYNSLCQSDVSEASICTASLFLDGDVGNTTFSGRMSRAATPAMTDSSFLSAPSSKRYLPRVSTLPQSPSTSDISINIDTDAEYAILVSMYEVYNDRIFDLLTPSIGAGKVNPLKRRALLFKSTEASPDRKVVTGLRKVVCSTLEEALLVLETGLQERKVTGTGSNSASSRSHGFFCVEVKKRHRGHGVPGAWSSSTMTIVDLAGSERARAAQTTGSTLAEAGKINESLMYLGQCMQMQSDNAHSATPALVPFRQCKLTELLFSNSFPHHGGHNAIAKASQKAIMIVTADPLGDFNATSQILRYSALAREVTVPRIPSVNSTILSATLRATSSGRPVTPSAILEELEASYAEAARLKEQLEVTQLQLQEETQRRVEVEASWTTAEMRLDEVEGLIREEVCEEMERRMDNEMRRWRAMRDAELDAADEHVDRKMEVFAKGLDAGAIQIWEDDDKENQNVFDGGKQTSRVRELEDENARLREQLASAEREKMGMRSPSKKMRVLKTRKWDGEGLGVSLGDEL</sequence>
<evidence type="ECO:0000313" key="11">
    <source>
        <dbReference type="Proteomes" id="UP000225277"/>
    </source>
</evidence>
<dbReference type="InterPro" id="IPR036961">
    <property type="entry name" value="Kinesin_motor_dom_sf"/>
</dbReference>
<dbReference type="Pfam" id="PF00225">
    <property type="entry name" value="Kinesin"/>
    <property type="match status" value="1"/>
</dbReference>
<organism evidence="10 11">
    <name type="scientific">Ramularia collo-cygni</name>
    <dbReference type="NCBI Taxonomy" id="112498"/>
    <lineage>
        <taxon>Eukaryota</taxon>
        <taxon>Fungi</taxon>
        <taxon>Dikarya</taxon>
        <taxon>Ascomycota</taxon>
        <taxon>Pezizomycotina</taxon>
        <taxon>Dothideomycetes</taxon>
        <taxon>Dothideomycetidae</taxon>
        <taxon>Mycosphaerellales</taxon>
        <taxon>Mycosphaerellaceae</taxon>
        <taxon>Ramularia</taxon>
    </lineage>
</organism>
<dbReference type="GO" id="GO:0007018">
    <property type="term" value="P:microtubule-based movement"/>
    <property type="evidence" value="ECO:0007669"/>
    <property type="project" value="InterPro"/>
</dbReference>
<dbReference type="PANTHER" id="PTHR24115:SF1008">
    <property type="entry name" value="KINESIN-LIKE PROTEIN SUBITO"/>
    <property type="match status" value="1"/>
</dbReference>
<evidence type="ECO:0000256" key="2">
    <source>
        <dbReference type="ARBA" id="ARBA00022741"/>
    </source>
</evidence>
<keyword evidence="1 6" id="KW-0493">Microtubule</keyword>
<dbReference type="STRING" id="112498.A0A2D3UQ39"/>
<dbReference type="GO" id="GO:0005524">
    <property type="term" value="F:ATP binding"/>
    <property type="evidence" value="ECO:0007669"/>
    <property type="project" value="UniProtKB-UniRule"/>
</dbReference>
<keyword evidence="11" id="KW-1185">Reference proteome</keyword>
<dbReference type="OrthoDB" id="123929at2759"/>
<dbReference type="PROSITE" id="PS50067">
    <property type="entry name" value="KINESIN_MOTOR_2"/>
    <property type="match status" value="1"/>
</dbReference>
<name>A0A2D3UQ39_9PEZI</name>
<dbReference type="GO" id="GO:0003777">
    <property type="term" value="F:microtubule motor activity"/>
    <property type="evidence" value="ECO:0007669"/>
    <property type="project" value="InterPro"/>
</dbReference>
<evidence type="ECO:0000259" key="9">
    <source>
        <dbReference type="PROSITE" id="PS50067"/>
    </source>
</evidence>
<keyword evidence="3 5" id="KW-0067">ATP-binding</keyword>
<dbReference type="Gene3D" id="3.40.850.10">
    <property type="entry name" value="Kinesin motor domain"/>
    <property type="match status" value="1"/>
</dbReference>
<dbReference type="InterPro" id="IPR027417">
    <property type="entry name" value="P-loop_NTPase"/>
</dbReference>